<keyword evidence="2" id="KW-0812">Transmembrane</keyword>
<sequence>MGYLLNADLTLLANFTNPNKKVSVDYSYMYVELYYGRTLIATQAIEPFSAPRTAARFANLHMVTSQVRLSELEIQRLKRQTLNNGVIFEVKGFFRARSNLGGFLRYSYWLHGQCTIMVRRPPDGVLSAKKCKTKHG</sequence>
<comment type="subcellular location">
    <subcellularLocation>
        <location evidence="1">Membrane</location>
        <topology evidence="1">Single-pass membrane protein</topology>
    </subcellularLocation>
</comment>
<dbReference type="AlphaFoldDB" id="W9RCF9"/>
<dbReference type="PANTHER" id="PTHR31234">
    <property type="entry name" value="LATE EMBRYOGENESIS ABUNDANT (LEA) HYDROXYPROLINE-RICH GLYCOPROTEIN FAMILY"/>
    <property type="match status" value="1"/>
</dbReference>
<feature type="domain" description="Late embryogenesis abundant protein LEA-2 subgroup" evidence="5">
    <location>
        <begin position="16"/>
        <end position="97"/>
    </location>
</feature>
<dbReference type="eggNOG" id="ENOG502RXZI">
    <property type="taxonomic scope" value="Eukaryota"/>
</dbReference>
<name>W9RCF9_9ROSA</name>
<organism evidence="6 7">
    <name type="scientific">Morus notabilis</name>
    <dbReference type="NCBI Taxonomy" id="981085"/>
    <lineage>
        <taxon>Eukaryota</taxon>
        <taxon>Viridiplantae</taxon>
        <taxon>Streptophyta</taxon>
        <taxon>Embryophyta</taxon>
        <taxon>Tracheophyta</taxon>
        <taxon>Spermatophyta</taxon>
        <taxon>Magnoliopsida</taxon>
        <taxon>eudicotyledons</taxon>
        <taxon>Gunneridae</taxon>
        <taxon>Pentapetalae</taxon>
        <taxon>rosids</taxon>
        <taxon>fabids</taxon>
        <taxon>Rosales</taxon>
        <taxon>Moraceae</taxon>
        <taxon>Moreae</taxon>
        <taxon>Morus</taxon>
    </lineage>
</organism>
<reference evidence="7" key="1">
    <citation type="submission" date="2013-01" db="EMBL/GenBank/DDBJ databases">
        <title>Draft Genome Sequence of a Mulberry Tree, Morus notabilis C.K. Schneid.</title>
        <authorList>
            <person name="He N."/>
            <person name="Zhao S."/>
        </authorList>
    </citation>
    <scope>NUCLEOTIDE SEQUENCE</scope>
</reference>
<dbReference type="InterPro" id="IPR004864">
    <property type="entry name" value="LEA_2"/>
</dbReference>
<gene>
    <name evidence="6" type="ORF">L484_027667</name>
</gene>
<dbReference type="Proteomes" id="UP000030645">
    <property type="component" value="Unassembled WGS sequence"/>
</dbReference>
<dbReference type="GO" id="GO:0098542">
    <property type="term" value="P:defense response to other organism"/>
    <property type="evidence" value="ECO:0007669"/>
    <property type="project" value="InterPro"/>
</dbReference>
<evidence type="ECO:0000256" key="4">
    <source>
        <dbReference type="ARBA" id="ARBA00023136"/>
    </source>
</evidence>
<dbReference type="STRING" id="981085.W9RCF9"/>
<evidence type="ECO:0000256" key="3">
    <source>
        <dbReference type="ARBA" id="ARBA00022989"/>
    </source>
</evidence>
<keyword evidence="3" id="KW-1133">Transmembrane helix</keyword>
<proteinExistence type="predicted"/>
<evidence type="ECO:0000256" key="1">
    <source>
        <dbReference type="ARBA" id="ARBA00004167"/>
    </source>
</evidence>
<dbReference type="EMBL" id="KE344869">
    <property type="protein sequence ID" value="EXB82492.1"/>
    <property type="molecule type" value="Genomic_DNA"/>
</dbReference>
<dbReference type="Pfam" id="PF03168">
    <property type="entry name" value="LEA_2"/>
    <property type="match status" value="1"/>
</dbReference>
<dbReference type="InterPro" id="IPR044839">
    <property type="entry name" value="NDR1-like"/>
</dbReference>
<evidence type="ECO:0000259" key="5">
    <source>
        <dbReference type="Pfam" id="PF03168"/>
    </source>
</evidence>
<dbReference type="PANTHER" id="PTHR31234:SF42">
    <property type="entry name" value="LATE EMBRYOGENESIS ABUNDANT (LEA) HYDROXYPROLINE-RICH GLYCOPROTEIN FAMILY"/>
    <property type="match status" value="1"/>
</dbReference>
<dbReference type="GO" id="GO:0005886">
    <property type="term" value="C:plasma membrane"/>
    <property type="evidence" value="ECO:0007669"/>
    <property type="project" value="TreeGrafter"/>
</dbReference>
<protein>
    <recommendedName>
        <fullName evidence="5">Late embryogenesis abundant protein LEA-2 subgroup domain-containing protein</fullName>
    </recommendedName>
</protein>
<evidence type="ECO:0000256" key="2">
    <source>
        <dbReference type="ARBA" id="ARBA00022692"/>
    </source>
</evidence>
<keyword evidence="4" id="KW-0472">Membrane</keyword>
<accession>W9RCF9</accession>
<keyword evidence="7" id="KW-1185">Reference proteome</keyword>
<evidence type="ECO:0000313" key="6">
    <source>
        <dbReference type="EMBL" id="EXB82492.1"/>
    </source>
</evidence>
<evidence type="ECO:0000313" key="7">
    <source>
        <dbReference type="Proteomes" id="UP000030645"/>
    </source>
</evidence>